<comment type="caution">
    <text evidence="3">The sequence shown here is derived from an EMBL/GenBank/DDBJ whole genome shotgun (WGS) entry which is preliminary data.</text>
</comment>
<dbReference type="PANTHER" id="PTHR39335">
    <property type="entry name" value="BLL4220 PROTEIN"/>
    <property type="match status" value="1"/>
</dbReference>
<dbReference type="OrthoDB" id="597632at2"/>
<dbReference type="AlphaFoldDB" id="A0A3M8A3R2"/>
<sequence length="170" mass="16311">MKLRIATGLAAAVVALALAGCSSGGGSSTGSGYGAPPASESPSSSDSGASSASGAALGTASSSLGDIVVDGKGMTVYMYDNDTQGSGVSTCEGQCATNWPAVTTDSATPSVEGVTGEVGTITGVNGATQVTLNGWPLYYYAGDSAAGDTNGQGVGGIWWVLTPAGEKIGG</sequence>
<organism evidence="3 4">
    <name type="scientific">Agromyces tardus</name>
    <dbReference type="NCBI Taxonomy" id="2583849"/>
    <lineage>
        <taxon>Bacteria</taxon>
        <taxon>Bacillati</taxon>
        <taxon>Actinomycetota</taxon>
        <taxon>Actinomycetes</taxon>
        <taxon>Micrococcales</taxon>
        <taxon>Microbacteriaceae</taxon>
        <taxon>Agromyces</taxon>
    </lineage>
</organism>
<accession>A0A3M8A3R2</accession>
<feature type="chain" id="PRO_5038598065" description="Lipoprotein with Yx(FWY)xxD motif" evidence="2">
    <location>
        <begin position="20"/>
        <end position="170"/>
    </location>
</feature>
<evidence type="ECO:0000313" key="3">
    <source>
        <dbReference type="EMBL" id="RNB45327.1"/>
    </source>
</evidence>
<dbReference type="InterPro" id="IPR005297">
    <property type="entry name" value="Lipoprotein_repeat"/>
</dbReference>
<evidence type="ECO:0000256" key="2">
    <source>
        <dbReference type="SAM" id="SignalP"/>
    </source>
</evidence>
<dbReference type="GO" id="GO:0043448">
    <property type="term" value="P:alkane catabolic process"/>
    <property type="evidence" value="ECO:0007669"/>
    <property type="project" value="TreeGrafter"/>
</dbReference>
<dbReference type="Proteomes" id="UP000275048">
    <property type="component" value="Unassembled WGS sequence"/>
</dbReference>
<feature type="compositionally biased region" description="Low complexity" evidence="1">
    <location>
        <begin position="34"/>
        <end position="52"/>
    </location>
</feature>
<evidence type="ECO:0000256" key="1">
    <source>
        <dbReference type="SAM" id="MobiDB-lite"/>
    </source>
</evidence>
<reference evidence="3 4" key="1">
    <citation type="submission" date="2018-10" db="EMBL/GenBank/DDBJ databases">
        <title>Isolation, diversity and antibacterial activity of antinobacteria from the wheat rhizosphere soil.</title>
        <authorList>
            <person name="Sun T."/>
        </authorList>
    </citation>
    <scope>NUCLEOTIDE SEQUENCE [LARGE SCALE GENOMIC DNA]</scope>
    <source>
        <strain evidence="3 4">SJ-23</strain>
    </source>
</reference>
<dbReference type="Pfam" id="PF03640">
    <property type="entry name" value="Lipoprotein_15"/>
    <property type="match status" value="2"/>
</dbReference>
<dbReference type="PROSITE" id="PS51257">
    <property type="entry name" value="PROKAR_LIPOPROTEIN"/>
    <property type="match status" value="1"/>
</dbReference>
<dbReference type="PANTHER" id="PTHR39335:SF1">
    <property type="entry name" value="BLL4220 PROTEIN"/>
    <property type="match status" value="1"/>
</dbReference>
<feature type="region of interest" description="Disordered" evidence="1">
    <location>
        <begin position="28"/>
        <end position="52"/>
    </location>
</feature>
<dbReference type="EMBL" id="RHHB01000050">
    <property type="protein sequence ID" value="RNB45327.1"/>
    <property type="molecule type" value="Genomic_DNA"/>
</dbReference>
<dbReference type="RefSeq" id="WP_122938169.1">
    <property type="nucleotide sequence ID" value="NZ_JBHSNT010000048.1"/>
</dbReference>
<keyword evidence="4" id="KW-1185">Reference proteome</keyword>
<evidence type="ECO:0000313" key="4">
    <source>
        <dbReference type="Proteomes" id="UP000275048"/>
    </source>
</evidence>
<protein>
    <recommendedName>
        <fullName evidence="5">Lipoprotein with Yx(FWY)xxD motif</fullName>
    </recommendedName>
</protein>
<proteinExistence type="predicted"/>
<keyword evidence="2" id="KW-0732">Signal</keyword>
<gene>
    <name evidence="3" type="ORF">EDM22_16450</name>
</gene>
<name>A0A3M8A3R2_9MICO</name>
<feature type="signal peptide" evidence="2">
    <location>
        <begin position="1"/>
        <end position="19"/>
    </location>
</feature>
<evidence type="ECO:0008006" key="5">
    <source>
        <dbReference type="Google" id="ProtNLM"/>
    </source>
</evidence>